<evidence type="ECO:0000256" key="5">
    <source>
        <dbReference type="ARBA" id="ARBA00023242"/>
    </source>
</evidence>
<dbReference type="InterPro" id="IPR040052">
    <property type="entry name" value="RBM17"/>
</dbReference>
<evidence type="ECO:0000256" key="3">
    <source>
        <dbReference type="ARBA" id="ARBA00022884"/>
    </source>
</evidence>
<dbReference type="FunFam" id="3.30.70.330:FF:000079">
    <property type="entry name" value="Putative splicing factor 45"/>
    <property type="match status" value="1"/>
</dbReference>
<feature type="compositionally biased region" description="Pro residues" evidence="9">
    <location>
        <begin position="264"/>
        <end position="274"/>
    </location>
</feature>
<comment type="subcellular location">
    <subcellularLocation>
        <location evidence="1 8">Nucleus</location>
    </subcellularLocation>
</comment>
<dbReference type="Gene3D" id="3.30.70.330">
    <property type="match status" value="1"/>
</dbReference>
<dbReference type="CDD" id="cd12647">
    <property type="entry name" value="RRM_UHM_SPF45"/>
    <property type="match status" value="1"/>
</dbReference>
<dbReference type="GO" id="GO:0003723">
    <property type="term" value="F:RNA binding"/>
    <property type="evidence" value="ECO:0007669"/>
    <property type="project" value="UniProtKB-UniRule"/>
</dbReference>
<accession>A0A2R5LK48</accession>
<evidence type="ECO:0000256" key="8">
    <source>
        <dbReference type="PIRNR" id="PIRNR031066"/>
    </source>
</evidence>
<dbReference type="EMBL" id="GGLE01005581">
    <property type="protein sequence ID" value="MBY09707.1"/>
    <property type="molecule type" value="Transcribed_RNA"/>
</dbReference>
<evidence type="ECO:0000256" key="9">
    <source>
        <dbReference type="SAM" id="MobiDB-lite"/>
    </source>
</evidence>
<dbReference type="InterPro" id="IPR000467">
    <property type="entry name" value="G_patch_dom"/>
</dbReference>
<keyword evidence="8" id="KW-0747">Spliceosome</keyword>
<feature type="compositionally biased region" description="Basic and acidic residues" evidence="9">
    <location>
        <begin position="124"/>
        <end position="138"/>
    </location>
</feature>
<evidence type="ECO:0000256" key="4">
    <source>
        <dbReference type="ARBA" id="ARBA00023187"/>
    </source>
</evidence>
<dbReference type="SUPFAM" id="SSF54928">
    <property type="entry name" value="RNA-binding domain, RBD"/>
    <property type="match status" value="1"/>
</dbReference>
<comment type="subunit">
    <text evidence="8">Associates with the spliceosome.</text>
</comment>
<organism evidence="12">
    <name type="scientific">Ornithodoros turicata</name>
    <dbReference type="NCBI Taxonomy" id="34597"/>
    <lineage>
        <taxon>Eukaryota</taxon>
        <taxon>Metazoa</taxon>
        <taxon>Ecdysozoa</taxon>
        <taxon>Arthropoda</taxon>
        <taxon>Chelicerata</taxon>
        <taxon>Arachnida</taxon>
        <taxon>Acari</taxon>
        <taxon>Parasitiformes</taxon>
        <taxon>Ixodida</taxon>
        <taxon>Ixodoidea</taxon>
        <taxon>Argasidae</taxon>
        <taxon>Ornithodorinae</taxon>
        <taxon>Ornithodoros</taxon>
    </lineage>
</organism>
<dbReference type="InterPro" id="IPR012677">
    <property type="entry name" value="Nucleotide-bd_a/b_plait_sf"/>
</dbReference>
<dbReference type="PIRSF" id="PIRSF031066">
    <property type="entry name" value="Splicing_factor_SPF45"/>
    <property type="match status" value="1"/>
</dbReference>
<comment type="function">
    <text evidence="8">Splice factor that binds to the single-stranded 3'AG at the exon/intron border and promotes its utilization in the second catalytic step. Involved in the regulation of alternative splicing and the utilization of cryptic splice sites.</text>
</comment>
<dbReference type="PANTHER" id="PTHR13288:SF8">
    <property type="entry name" value="SPLICING FACTOR 45"/>
    <property type="match status" value="1"/>
</dbReference>
<dbReference type="PROSITE" id="PS50102">
    <property type="entry name" value="RRM"/>
    <property type="match status" value="1"/>
</dbReference>
<dbReference type="InterPro" id="IPR003954">
    <property type="entry name" value="RRM_euk-type"/>
</dbReference>
<dbReference type="InterPro" id="IPR035979">
    <property type="entry name" value="RBD_domain_sf"/>
</dbReference>
<feature type="region of interest" description="Disordered" evidence="9">
    <location>
        <begin position="1"/>
        <end position="22"/>
    </location>
</feature>
<dbReference type="SMART" id="SM00361">
    <property type="entry name" value="RRM_1"/>
    <property type="match status" value="1"/>
</dbReference>
<dbReference type="InterPro" id="IPR034653">
    <property type="entry name" value="SPF45_RRM"/>
</dbReference>
<keyword evidence="4 8" id="KW-0508">mRNA splicing</keyword>
<dbReference type="GO" id="GO:0045292">
    <property type="term" value="P:mRNA cis splicing, via spliceosome"/>
    <property type="evidence" value="ECO:0007669"/>
    <property type="project" value="UniProtKB-UniRule"/>
</dbReference>
<feature type="region of interest" description="Disordered" evidence="9">
    <location>
        <begin position="124"/>
        <end position="213"/>
    </location>
</feature>
<feature type="region of interest" description="Disordered" evidence="9">
    <location>
        <begin position="249"/>
        <end position="277"/>
    </location>
</feature>
<comment type="subunit">
    <text evidence="6">Binds SXL. Associates with the spliceosome. Interacts with SF3B1, SF1 and U2AF2.</text>
</comment>
<reference evidence="12" key="1">
    <citation type="submission" date="2018-03" db="EMBL/GenBank/DDBJ databases">
        <title>The relapsing fever spirochete Borrelia turicatae persists in the highly oxidative environment of its soft-bodied tick vector.</title>
        <authorList>
            <person name="Bourret T.J."/>
            <person name="Boyle W.K."/>
            <person name="Valenzuela J.G."/>
            <person name="Oliveira F."/>
            <person name="Lopez J.E."/>
        </authorList>
    </citation>
    <scope>NUCLEOTIDE SEQUENCE</scope>
    <source>
        <strain evidence="12">Kansas strain/isolate</strain>
        <tissue evidence="12">Salivary glands</tissue>
    </source>
</reference>
<dbReference type="GO" id="GO:0071011">
    <property type="term" value="C:precatalytic spliceosome"/>
    <property type="evidence" value="ECO:0007669"/>
    <property type="project" value="TreeGrafter"/>
</dbReference>
<dbReference type="Pfam" id="PF01585">
    <property type="entry name" value="G-patch"/>
    <property type="match status" value="1"/>
</dbReference>
<evidence type="ECO:0000313" key="12">
    <source>
        <dbReference type="EMBL" id="MBY09707.1"/>
    </source>
</evidence>
<dbReference type="PANTHER" id="PTHR13288">
    <property type="entry name" value="SPLICING FACTOR 45 SPF45"/>
    <property type="match status" value="1"/>
</dbReference>
<evidence type="ECO:0000259" key="11">
    <source>
        <dbReference type="PROSITE" id="PS50174"/>
    </source>
</evidence>
<feature type="domain" description="G-patch" evidence="11">
    <location>
        <begin position="212"/>
        <end position="252"/>
    </location>
</feature>
<dbReference type="PROSITE" id="PS50174">
    <property type="entry name" value="G_PATCH"/>
    <property type="match status" value="1"/>
</dbReference>
<proteinExistence type="predicted"/>
<keyword evidence="3 8" id="KW-0694">RNA-binding</keyword>
<dbReference type="GO" id="GO:0000380">
    <property type="term" value="P:alternative mRNA splicing, via spliceosome"/>
    <property type="evidence" value="ECO:0007669"/>
    <property type="project" value="TreeGrafter"/>
</dbReference>
<dbReference type="AlphaFoldDB" id="A0A2R5LK48"/>
<evidence type="ECO:0000259" key="10">
    <source>
        <dbReference type="PROSITE" id="PS50102"/>
    </source>
</evidence>
<dbReference type="SMART" id="SM00443">
    <property type="entry name" value="G_patch"/>
    <property type="match status" value="1"/>
</dbReference>
<feature type="compositionally biased region" description="Basic and acidic residues" evidence="9">
    <location>
        <begin position="10"/>
        <end position="21"/>
    </location>
</feature>
<feature type="domain" description="RRM" evidence="10">
    <location>
        <begin position="293"/>
        <end position="379"/>
    </location>
</feature>
<feature type="compositionally biased region" description="Basic and acidic residues" evidence="9">
    <location>
        <begin position="145"/>
        <end position="167"/>
    </location>
</feature>
<dbReference type="GO" id="GO:0005654">
    <property type="term" value="C:nucleoplasm"/>
    <property type="evidence" value="ECO:0007669"/>
    <property type="project" value="UniProtKB-UniRule"/>
</dbReference>
<name>A0A2R5LK48_9ACAR</name>
<sequence>MSLYDGLGLESKDRGHKDQKPDLAGWSMGIKLLQSQLQLKKAVSSQPKRESCRKGGTVMAPVVDLKSRREELDEMPPPPAIFAQTREIKCSVGSSTASLLGGEWDIRAEYDPLWPNDYEKILKERRERREKDEKDKHREERKHRDRGDRSERGDRDRERRDRDRSRGDEDEEMSPRPHRGSASGAAIAPPPSLMQDISTEQESPGGKASFGPSSVAQRIMARYGYKAGQGLGKQEQGMSQALLVEKTSKRGGKIIHEKDLPKEPLLPPPPPPPVGQQVQQIESITDMMKNPSKVVLLRNMVGPGEVDDDLEPETKEECSKYGEVVRCVIFEIPGGNVCDEEAVRIFIEFKRLESAIKAVVDTNGRYFGGRIVKASFYDHDKFKRLELGE</sequence>
<evidence type="ECO:0000256" key="1">
    <source>
        <dbReference type="ARBA" id="ARBA00004123"/>
    </source>
</evidence>
<evidence type="ECO:0000256" key="6">
    <source>
        <dbReference type="ARBA" id="ARBA00065586"/>
    </source>
</evidence>
<evidence type="ECO:0000256" key="2">
    <source>
        <dbReference type="ARBA" id="ARBA00022664"/>
    </source>
</evidence>
<dbReference type="InterPro" id="IPR000504">
    <property type="entry name" value="RRM_dom"/>
</dbReference>
<evidence type="ECO:0000256" key="7">
    <source>
        <dbReference type="ARBA" id="ARBA00074919"/>
    </source>
</evidence>
<protein>
    <recommendedName>
        <fullName evidence="7 8">Splicing factor 45</fullName>
    </recommendedName>
    <alternativeName>
        <fullName evidence="8">RNA-binding motif protein 17</fullName>
    </alternativeName>
</protein>
<keyword evidence="2 8" id="KW-0507">mRNA processing</keyword>
<keyword evidence="5 8" id="KW-0539">Nucleus</keyword>